<dbReference type="Proteomes" id="UP001597063">
    <property type="component" value="Unassembled WGS sequence"/>
</dbReference>
<evidence type="ECO:0000256" key="3">
    <source>
        <dbReference type="ARBA" id="ARBA00023002"/>
    </source>
</evidence>
<dbReference type="Gene3D" id="3.60.130.10">
    <property type="entry name" value="Clavaminate synthase-like"/>
    <property type="match status" value="1"/>
</dbReference>
<name>A0ABW2XY61_9ACTN</name>
<dbReference type="InterPro" id="IPR003819">
    <property type="entry name" value="TauD/TfdA-like"/>
</dbReference>
<gene>
    <name evidence="6" type="ORF">ACFQZM_40080</name>
</gene>
<dbReference type="Pfam" id="PF02668">
    <property type="entry name" value="TauD"/>
    <property type="match status" value="1"/>
</dbReference>
<keyword evidence="7" id="KW-1185">Reference proteome</keyword>
<feature type="domain" description="TauD/TfdA-like" evidence="5">
    <location>
        <begin position="133"/>
        <end position="314"/>
    </location>
</feature>
<comment type="caution">
    <text evidence="6">The sequence shown here is derived from an EMBL/GenBank/DDBJ whole genome shotgun (WGS) entry which is preliminary data.</text>
</comment>
<protein>
    <submittedName>
        <fullName evidence="6">TauD/TfdA family dioxygenase</fullName>
    </submittedName>
</protein>
<keyword evidence="6" id="KW-0223">Dioxygenase</keyword>
<dbReference type="RefSeq" id="WP_207400084.1">
    <property type="nucleotide sequence ID" value="NZ_CAACUY010000142.1"/>
</dbReference>
<sequence length="337" mass="38112">MARTLEYTLDPQDVAALRAALADLRRDGLSPVEPPFYERRWDCQDLLPAGLRRRLDDFRRNEPSAACLIRGFPVDDGAVGPTPGHWERPEGHRSTIDSDLYMAMCGMALGEPFAWATLQFGRLVQDVFPVKGDERRMSGHGSEAYLLFHTDDAFRADSCDYLLLFGVRNADRTPTYISSARDLSLSERDRRLLSEPRFHIVPDDEHIRQLELRAPGDPALARALEARDEPRPVPVLFGSADHPYIRYDEPFMDCAGDDPAARRALDALRAELERVRQPVVVDQGTLLVLDNHAAAHARESFTARYDGTDRWLRKLIVSRGRRRWTGDATEPGGRIIL</sequence>
<evidence type="ECO:0000313" key="6">
    <source>
        <dbReference type="EMBL" id="MFD0690745.1"/>
    </source>
</evidence>
<dbReference type="SUPFAM" id="SSF51197">
    <property type="entry name" value="Clavaminate synthase-like"/>
    <property type="match status" value="1"/>
</dbReference>
<evidence type="ECO:0000256" key="4">
    <source>
        <dbReference type="ARBA" id="ARBA00023004"/>
    </source>
</evidence>
<dbReference type="InterPro" id="IPR014503">
    <property type="entry name" value="Clavaminate_syn-like"/>
</dbReference>
<keyword evidence="3" id="KW-0560">Oxidoreductase</keyword>
<dbReference type="EMBL" id="JBHTGP010000018">
    <property type="protein sequence ID" value="MFD0690745.1"/>
    <property type="molecule type" value="Genomic_DNA"/>
</dbReference>
<reference evidence="7" key="1">
    <citation type="journal article" date="2019" name="Int. J. Syst. Evol. Microbiol.">
        <title>The Global Catalogue of Microorganisms (GCM) 10K type strain sequencing project: providing services to taxonomists for standard genome sequencing and annotation.</title>
        <authorList>
            <consortium name="The Broad Institute Genomics Platform"/>
            <consortium name="The Broad Institute Genome Sequencing Center for Infectious Disease"/>
            <person name="Wu L."/>
            <person name="Ma J."/>
        </authorList>
    </citation>
    <scope>NUCLEOTIDE SEQUENCE [LARGE SCALE GENOMIC DNA]</scope>
    <source>
        <strain evidence="7">JCM 9371</strain>
    </source>
</reference>
<evidence type="ECO:0000256" key="1">
    <source>
        <dbReference type="ARBA" id="ARBA00008425"/>
    </source>
</evidence>
<dbReference type="InterPro" id="IPR042098">
    <property type="entry name" value="TauD-like_sf"/>
</dbReference>
<comment type="similarity">
    <text evidence="1">Belongs to the clavaminate synthase family.</text>
</comment>
<accession>A0ABW2XY61</accession>
<evidence type="ECO:0000259" key="5">
    <source>
        <dbReference type="Pfam" id="PF02668"/>
    </source>
</evidence>
<organism evidence="6 7">
    <name type="scientific">Actinomadura fibrosa</name>
    <dbReference type="NCBI Taxonomy" id="111802"/>
    <lineage>
        <taxon>Bacteria</taxon>
        <taxon>Bacillati</taxon>
        <taxon>Actinomycetota</taxon>
        <taxon>Actinomycetes</taxon>
        <taxon>Streptosporangiales</taxon>
        <taxon>Thermomonosporaceae</taxon>
        <taxon>Actinomadura</taxon>
    </lineage>
</organism>
<dbReference type="PIRSF" id="PIRSF019543">
    <property type="entry name" value="Clavaminate_syn"/>
    <property type="match status" value="1"/>
</dbReference>
<keyword evidence="2" id="KW-0479">Metal-binding</keyword>
<keyword evidence="4" id="KW-0408">Iron</keyword>
<evidence type="ECO:0000256" key="2">
    <source>
        <dbReference type="ARBA" id="ARBA00022723"/>
    </source>
</evidence>
<evidence type="ECO:0000313" key="7">
    <source>
        <dbReference type="Proteomes" id="UP001597063"/>
    </source>
</evidence>
<proteinExistence type="inferred from homology"/>
<dbReference type="GO" id="GO:0051213">
    <property type="term" value="F:dioxygenase activity"/>
    <property type="evidence" value="ECO:0007669"/>
    <property type="project" value="UniProtKB-KW"/>
</dbReference>